<evidence type="ECO:0000313" key="3">
    <source>
        <dbReference type="Proteomes" id="UP000267096"/>
    </source>
</evidence>
<keyword evidence="3" id="KW-1185">Reference proteome</keyword>
<feature type="coiled-coil region" evidence="1">
    <location>
        <begin position="25"/>
        <end position="80"/>
    </location>
</feature>
<evidence type="ECO:0000313" key="4">
    <source>
        <dbReference type="WBParaSite" id="ASIM_0000431901-mRNA-1"/>
    </source>
</evidence>
<keyword evidence="1" id="KW-0175">Coiled coil</keyword>
<protein>
    <submittedName>
        <fullName evidence="4">Shootin-1</fullName>
    </submittedName>
</protein>
<dbReference type="WBParaSite" id="ASIM_0000431901-mRNA-1">
    <property type="protein sequence ID" value="ASIM_0000431901-mRNA-1"/>
    <property type="gene ID" value="ASIM_0000431901"/>
</dbReference>
<proteinExistence type="predicted"/>
<name>A0A0M3J9Q0_ANISI</name>
<evidence type="ECO:0000256" key="1">
    <source>
        <dbReference type="SAM" id="Coils"/>
    </source>
</evidence>
<dbReference type="EMBL" id="UYRR01006973">
    <property type="protein sequence ID" value="VDK23177.1"/>
    <property type="molecule type" value="Genomic_DNA"/>
</dbReference>
<sequence>MDPVTWQNFMPMFSRPISAIFLQEISDVQEHCEEVQALLNEALAKIRALEREKNERDEEKQELRAEMLKNEEVLALMERRFDEQHKKVMVGEALNMIF</sequence>
<gene>
    <name evidence="2" type="ORF">ASIM_LOCUS4132</name>
</gene>
<accession>A0A0M3J9Q0</accession>
<organism evidence="4">
    <name type="scientific">Anisakis simplex</name>
    <name type="common">Herring worm</name>
    <dbReference type="NCBI Taxonomy" id="6269"/>
    <lineage>
        <taxon>Eukaryota</taxon>
        <taxon>Metazoa</taxon>
        <taxon>Ecdysozoa</taxon>
        <taxon>Nematoda</taxon>
        <taxon>Chromadorea</taxon>
        <taxon>Rhabditida</taxon>
        <taxon>Spirurina</taxon>
        <taxon>Ascaridomorpha</taxon>
        <taxon>Ascaridoidea</taxon>
        <taxon>Anisakidae</taxon>
        <taxon>Anisakis</taxon>
        <taxon>Anisakis simplex complex</taxon>
    </lineage>
</organism>
<reference evidence="2 3" key="2">
    <citation type="submission" date="2018-11" db="EMBL/GenBank/DDBJ databases">
        <authorList>
            <consortium name="Pathogen Informatics"/>
        </authorList>
    </citation>
    <scope>NUCLEOTIDE SEQUENCE [LARGE SCALE GENOMIC DNA]</scope>
</reference>
<dbReference type="Proteomes" id="UP000267096">
    <property type="component" value="Unassembled WGS sequence"/>
</dbReference>
<evidence type="ECO:0000313" key="2">
    <source>
        <dbReference type="EMBL" id="VDK23177.1"/>
    </source>
</evidence>
<dbReference type="AlphaFoldDB" id="A0A0M3J9Q0"/>
<reference evidence="4" key="1">
    <citation type="submission" date="2017-02" db="UniProtKB">
        <authorList>
            <consortium name="WormBaseParasite"/>
        </authorList>
    </citation>
    <scope>IDENTIFICATION</scope>
</reference>